<organism evidence="4 5">
    <name type="scientific">Dibothriocephalus latus</name>
    <name type="common">Fish tapeworm</name>
    <name type="synonym">Diphyllobothrium latum</name>
    <dbReference type="NCBI Taxonomy" id="60516"/>
    <lineage>
        <taxon>Eukaryota</taxon>
        <taxon>Metazoa</taxon>
        <taxon>Spiralia</taxon>
        <taxon>Lophotrochozoa</taxon>
        <taxon>Platyhelminthes</taxon>
        <taxon>Cestoda</taxon>
        <taxon>Eucestoda</taxon>
        <taxon>Diphyllobothriidea</taxon>
        <taxon>Diphyllobothriidae</taxon>
        <taxon>Dibothriocephalus</taxon>
    </lineage>
</organism>
<dbReference type="EMBL" id="UYRU01049554">
    <property type="protein sequence ID" value="VDN10627.1"/>
    <property type="molecule type" value="Genomic_DNA"/>
</dbReference>
<dbReference type="OrthoDB" id="1875751at2759"/>
<evidence type="ECO:0000313" key="5">
    <source>
        <dbReference type="Proteomes" id="UP000281553"/>
    </source>
</evidence>
<evidence type="ECO:0000259" key="3">
    <source>
        <dbReference type="PROSITE" id="PS50102"/>
    </source>
</evidence>
<dbReference type="PANTHER" id="PTHR48024">
    <property type="entry name" value="GEO13361P1-RELATED"/>
    <property type="match status" value="1"/>
</dbReference>
<dbReference type="InterPro" id="IPR050886">
    <property type="entry name" value="RNA-binding_reg"/>
</dbReference>
<keyword evidence="1 2" id="KW-0694">RNA-binding</keyword>
<gene>
    <name evidence="4" type="ORF">DILT_LOCUS6458</name>
</gene>
<dbReference type="Pfam" id="PF00076">
    <property type="entry name" value="RRM_1"/>
    <property type="match status" value="1"/>
</dbReference>
<dbReference type="InterPro" id="IPR012677">
    <property type="entry name" value="Nucleotide-bd_a/b_plait_sf"/>
</dbReference>
<reference evidence="4 5" key="1">
    <citation type="submission" date="2018-11" db="EMBL/GenBank/DDBJ databases">
        <authorList>
            <consortium name="Pathogen Informatics"/>
        </authorList>
    </citation>
    <scope>NUCLEOTIDE SEQUENCE [LARGE SCALE GENOMIC DNA]</scope>
</reference>
<protein>
    <recommendedName>
        <fullName evidence="3">RRM domain-containing protein</fullName>
    </recommendedName>
</protein>
<sequence>MVLEAALHCLHGTQITVSLARLKRSADNGTTGESRGFGFVTFANILAAKVVLETCHFLGACRLNVRPAGCPGKTHRKVWVGDKSSMVLSGTENRTSEKSAVDIDPEDLTIYVGQLKPQITDYTRRTYFSEFGTVEEAEAITNRVTGESRGYGFVTFTARRAFERVLDTCHFLNECRLNVRPAAACRRKP</sequence>
<keyword evidence="5" id="KW-1185">Reference proteome</keyword>
<name>A0A3P7LFK5_DIBLA</name>
<dbReference type="InterPro" id="IPR000504">
    <property type="entry name" value="RRM_dom"/>
</dbReference>
<dbReference type="SMART" id="SM00360">
    <property type="entry name" value="RRM"/>
    <property type="match status" value="1"/>
</dbReference>
<dbReference type="Proteomes" id="UP000281553">
    <property type="component" value="Unassembled WGS sequence"/>
</dbReference>
<dbReference type="GO" id="GO:0003723">
    <property type="term" value="F:RNA binding"/>
    <property type="evidence" value="ECO:0007669"/>
    <property type="project" value="UniProtKB-UniRule"/>
</dbReference>
<dbReference type="SUPFAM" id="SSF54928">
    <property type="entry name" value="RNA-binding domain, RBD"/>
    <property type="match status" value="2"/>
</dbReference>
<dbReference type="InterPro" id="IPR035979">
    <property type="entry name" value="RBD_domain_sf"/>
</dbReference>
<dbReference type="Gene3D" id="3.30.70.330">
    <property type="match status" value="2"/>
</dbReference>
<evidence type="ECO:0000256" key="1">
    <source>
        <dbReference type="ARBA" id="ARBA00022884"/>
    </source>
</evidence>
<accession>A0A3P7LFK5</accession>
<evidence type="ECO:0000256" key="2">
    <source>
        <dbReference type="PROSITE-ProRule" id="PRU00176"/>
    </source>
</evidence>
<dbReference type="PROSITE" id="PS50102">
    <property type="entry name" value="RRM"/>
    <property type="match status" value="1"/>
</dbReference>
<dbReference type="AlphaFoldDB" id="A0A3P7LFK5"/>
<feature type="domain" description="RRM" evidence="3">
    <location>
        <begin position="108"/>
        <end position="184"/>
    </location>
</feature>
<dbReference type="PANTHER" id="PTHR48024:SF56">
    <property type="entry name" value="HETEROGENEOUS NUCLEAR RIBONUCLEOPROTEIN A0"/>
    <property type="match status" value="1"/>
</dbReference>
<evidence type="ECO:0000313" key="4">
    <source>
        <dbReference type="EMBL" id="VDN10627.1"/>
    </source>
</evidence>
<proteinExistence type="predicted"/>